<feature type="transmembrane region" description="Helical" evidence="1">
    <location>
        <begin position="324"/>
        <end position="341"/>
    </location>
</feature>
<dbReference type="EMBL" id="JADEVO010000001">
    <property type="protein sequence ID" value="MBN3963852.1"/>
    <property type="molecule type" value="Genomic_DNA"/>
</dbReference>
<dbReference type="Pfam" id="PF14264">
    <property type="entry name" value="Glucos_trans_II"/>
    <property type="match status" value="1"/>
</dbReference>
<feature type="transmembrane region" description="Helical" evidence="1">
    <location>
        <begin position="202"/>
        <end position="223"/>
    </location>
</feature>
<proteinExistence type="predicted"/>
<keyword evidence="1" id="KW-1133">Transmembrane helix</keyword>
<evidence type="ECO:0000256" key="1">
    <source>
        <dbReference type="SAM" id="Phobius"/>
    </source>
</evidence>
<feature type="transmembrane region" description="Helical" evidence="1">
    <location>
        <begin position="255"/>
        <end position="277"/>
    </location>
</feature>
<feature type="transmembrane region" description="Helical" evidence="1">
    <location>
        <begin position="77"/>
        <end position="98"/>
    </location>
</feature>
<evidence type="ECO:0000313" key="3">
    <source>
        <dbReference type="Proteomes" id="UP000772591"/>
    </source>
</evidence>
<comment type="caution">
    <text evidence="2">The sequence shown here is derived from an EMBL/GenBank/DDBJ whole genome shotgun (WGS) entry which is preliminary data.</text>
</comment>
<keyword evidence="1" id="KW-0812">Transmembrane</keyword>
<evidence type="ECO:0000313" key="2">
    <source>
        <dbReference type="EMBL" id="MBN3963852.1"/>
    </source>
</evidence>
<name>A0ABS3A9A6_9PSED</name>
<keyword evidence="1" id="KW-0472">Membrane</keyword>
<sequence length="502" mass="56301">MGRLRDALTRELGRRQAWWLFVLATLVYVLPLILADYRYIDDNWRALSGGMEWAGQGRLFAELMYNALTLSPGAPNIFPLPLLIATLAMASALTRLTFHYWREPRVSNCLVVLPLWYNPFFLQNLSYQYDGPAMALSVVAVVYAISFHHTSRILQWLVPAGLVALGLGLYQISFNVFLGLCCLEVLKGAHDQLEWRKWRDLIGWRIAQAALGALIYGVTAYPFTEANRTLLLNLDADPWLQVLINIGRVLEKVQLLFHGGFTWVLAGLLLCAIAGAAGLGREISRRPDSAAKRLSIGLVCLLTLPMVTLLVSGMALLFRDFNEGARTLMGFAVLLVLLFYLGHLALARLHPRLPLLLALPLLAMLSLSYAYGRVLTVQKAFATQALGSLAQDISAHRELREAKRIYLSVTYSDHWLTGAAGSFRQMPVLHYLLNIDFYILAENLPGVGITNVVAEKERRNATRVGYLAYPALVDRPYYRIYLIGDYGFIVVKEPPPIKTLRW</sequence>
<feature type="transmembrane region" description="Helical" evidence="1">
    <location>
        <begin position="20"/>
        <end position="40"/>
    </location>
</feature>
<gene>
    <name evidence="2" type="ORF">IMW75_00940</name>
</gene>
<keyword evidence="3" id="KW-1185">Reference proteome</keyword>
<protein>
    <submittedName>
        <fullName evidence="2">Glucosyltransferase domain-containing protein</fullName>
    </submittedName>
</protein>
<accession>A0ABS3A9A6</accession>
<feature type="transmembrane region" description="Helical" evidence="1">
    <location>
        <begin position="353"/>
        <end position="371"/>
    </location>
</feature>
<dbReference type="InterPro" id="IPR025686">
    <property type="entry name" value="Glucos_trans_II"/>
</dbReference>
<feature type="transmembrane region" description="Helical" evidence="1">
    <location>
        <begin position="156"/>
        <end position="181"/>
    </location>
</feature>
<feature type="transmembrane region" description="Helical" evidence="1">
    <location>
        <begin position="133"/>
        <end position="150"/>
    </location>
</feature>
<dbReference type="RefSeq" id="WP_205891646.1">
    <property type="nucleotide sequence ID" value="NZ_JADEVO010000001.1"/>
</dbReference>
<organism evidence="2 3">
    <name type="scientific">Pseudomonas gregormendelii</name>
    <dbReference type="NCBI Taxonomy" id="1628277"/>
    <lineage>
        <taxon>Bacteria</taxon>
        <taxon>Pseudomonadati</taxon>
        <taxon>Pseudomonadota</taxon>
        <taxon>Gammaproteobacteria</taxon>
        <taxon>Pseudomonadales</taxon>
        <taxon>Pseudomonadaceae</taxon>
        <taxon>Pseudomonas</taxon>
    </lineage>
</organism>
<dbReference type="Proteomes" id="UP000772591">
    <property type="component" value="Unassembled WGS sequence"/>
</dbReference>
<reference evidence="2 3" key="1">
    <citation type="journal article" date="2021" name="Int. J. Syst. Evol. Microbiol.">
        <title>Pseudomonas piscium sp. nov., Pseudomonas pisciculturae sp. nov., Pseudomonas mucoides sp. nov. and Pseudomonas neuropathica sp. nov. isolated from rainbow trout.</title>
        <authorList>
            <person name="Duman M."/>
            <person name="Mulet M."/>
            <person name="Altun S."/>
            <person name="Saticioglu I.B."/>
            <person name="Gomila M."/>
            <person name="Lalucat J."/>
            <person name="Garcia-Valdes E."/>
        </authorList>
    </citation>
    <scope>NUCLEOTIDE SEQUENCE [LARGE SCALE GENOMIC DNA]</scope>
    <source>
        <strain evidence="2 3">LMG 28632</strain>
    </source>
</reference>
<feature type="transmembrane region" description="Helical" evidence="1">
    <location>
        <begin position="298"/>
        <end position="318"/>
    </location>
</feature>